<dbReference type="Proteomes" id="UP000320762">
    <property type="component" value="Unassembled WGS sequence"/>
</dbReference>
<keyword evidence="2" id="KW-1185">Reference proteome</keyword>
<accession>A0A550CLT9</accession>
<dbReference type="EMBL" id="VDMD01000004">
    <property type="protein sequence ID" value="TRM65775.1"/>
    <property type="molecule type" value="Genomic_DNA"/>
</dbReference>
<protein>
    <submittedName>
        <fullName evidence="1">Uncharacterized protein</fullName>
    </submittedName>
</protein>
<evidence type="ECO:0000313" key="2">
    <source>
        <dbReference type="Proteomes" id="UP000320762"/>
    </source>
</evidence>
<comment type="caution">
    <text evidence="1">The sequence shown here is derived from an EMBL/GenBank/DDBJ whole genome shotgun (WGS) entry which is preliminary data.</text>
</comment>
<reference evidence="1 2" key="1">
    <citation type="journal article" date="2019" name="New Phytol.">
        <title>Comparative genomics reveals unique wood-decay strategies and fruiting body development in the Schizophyllaceae.</title>
        <authorList>
            <person name="Almasi E."/>
            <person name="Sahu N."/>
            <person name="Krizsan K."/>
            <person name="Balint B."/>
            <person name="Kovacs G.M."/>
            <person name="Kiss B."/>
            <person name="Cseklye J."/>
            <person name="Drula E."/>
            <person name="Henrissat B."/>
            <person name="Nagy I."/>
            <person name="Chovatia M."/>
            <person name="Adam C."/>
            <person name="LaButti K."/>
            <person name="Lipzen A."/>
            <person name="Riley R."/>
            <person name="Grigoriev I.V."/>
            <person name="Nagy L.G."/>
        </authorList>
    </citation>
    <scope>NUCLEOTIDE SEQUENCE [LARGE SCALE GENOMIC DNA]</scope>
    <source>
        <strain evidence="1 2">NL-1724</strain>
    </source>
</reference>
<evidence type="ECO:0000313" key="1">
    <source>
        <dbReference type="EMBL" id="TRM65775.1"/>
    </source>
</evidence>
<organism evidence="1 2">
    <name type="scientific">Schizophyllum amplum</name>
    <dbReference type="NCBI Taxonomy" id="97359"/>
    <lineage>
        <taxon>Eukaryota</taxon>
        <taxon>Fungi</taxon>
        <taxon>Dikarya</taxon>
        <taxon>Basidiomycota</taxon>
        <taxon>Agaricomycotina</taxon>
        <taxon>Agaricomycetes</taxon>
        <taxon>Agaricomycetidae</taxon>
        <taxon>Agaricales</taxon>
        <taxon>Schizophyllaceae</taxon>
        <taxon>Schizophyllum</taxon>
    </lineage>
</organism>
<gene>
    <name evidence="1" type="ORF">BD626DRAFT_555871</name>
</gene>
<sequence length="184" mass="21279">MATTLEQNMQGLSVQDVPNRPATEMEVAKPRKRARPMFHKTFRSCPRNVTHRTNRYWHFGWPVSDELVNTILDTYTPEYLDEERSAMVKYAHFSRVIKSLAGCSTIRQVLVEPPSPAWAPSPLADDGEKGVGFCMVVSDCGKHFFTKRPTKEQMGRLKFIFGSEPCWMMDARDKSQWRHYGYTK</sequence>
<dbReference type="AlphaFoldDB" id="A0A550CLT9"/>
<name>A0A550CLT9_9AGAR</name>
<proteinExistence type="predicted"/>